<gene>
    <name evidence="5" type="ORF">SAMN04488029_1703</name>
</gene>
<dbReference type="PANTHER" id="PTHR43108">
    <property type="entry name" value="N-ACETYLGLUCOSAMINE-6-SULFATASE FAMILY MEMBER"/>
    <property type="match status" value="1"/>
</dbReference>
<name>A0A1W2GAZ5_REIFA</name>
<dbReference type="PROSITE" id="PS51257">
    <property type="entry name" value="PROKAR_LIPOPROTEIN"/>
    <property type="match status" value="1"/>
</dbReference>
<evidence type="ECO:0000313" key="5">
    <source>
        <dbReference type="EMBL" id="SMD33850.1"/>
    </source>
</evidence>
<dbReference type="PANTHER" id="PTHR43108:SF6">
    <property type="entry name" value="N-SULPHOGLUCOSAMINE SULPHOHYDROLASE"/>
    <property type="match status" value="1"/>
</dbReference>
<dbReference type="InterPro" id="IPR032506">
    <property type="entry name" value="SGSH_C"/>
</dbReference>
<feature type="signal peptide" evidence="3">
    <location>
        <begin position="1"/>
        <end position="24"/>
    </location>
</feature>
<keyword evidence="2" id="KW-0378">Hydrolase</keyword>
<evidence type="ECO:0000256" key="1">
    <source>
        <dbReference type="ARBA" id="ARBA00008779"/>
    </source>
</evidence>
<dbReference type="SUPFAM" id="SSF53649">
    <property type="entry name" value="Alkaline phosphatase-like"/>
    <property type="match status" value="1"/>
</dbReference>
<sequence length="532" mass="61836">MNKMKYQIGVGLAVAMVMSSIVTSCTSSTASKKKRPNIIYIMSDDHATHAISAYGGIYDDYLQTPNIDRIANEGIKFNNVFCTNAICGPSRAAILTGKYSHENGYYKNESGGKFDSTQWTFPKAMQDHGYKTALVGKWHLGTEPVGFDYFKYHDNPGQQGFYYNPIYNENGTKVKEEGYATTLTTNYALDWLKNEKENEKPFMLMLQYKAPHRNWFPEEKYVDLYKGMELPYPETFYDDYKGREKTAGDTDMTMDFFNRKDMKLTPPEGLSPKELNRWYAWGNKRGMGEGWMPNDTMTVEEARKWKYQRYIKDYLACVKSVDDGIGRVLKYLDEEGLAENTIVVYTSDQGFYLGDHGFFDKRFMYEPSLKMPFVLRYPAEIKQPKENNDMITNVDFAPTILDLAGVQIPGDVQGKSFASNMIGNKPTDWPNSMYYHYYEFPFWHHVQPHYGLRGERYKLIHFYYNVDQWEFYDLKKDPNEMNNAIDDPAYTDIIVQMKIDLKERQKQYGDDESLNEFRAITDTDFGNISGNH</sequence>
<dbReference type="CDD" id="cd16031">
    <property type="entry name" value="G6S_like"/>
    <property type="match status" value="1"/>
</dbReference>
<comment type="similarity">
    <text evidence="1">Belongs to the sulfatase family.</text>
</comment>
<dbReference type="PROSITE" id="PS00523">
    <property type="entry name" value="SULFATASE_1"/>
    <property type="match status" value="1"/>
</dbReference>
<dbReference type="Gene3D" id="3.40.720.10">
    <property type="entry name" value="Alkaline Phosphatase, subunit A"/>
    <property type="match status" value="1"/>
</dbReference>
<dbReference type="GO" id="GO:0016787">
    <property type="term" value="F:hydrolase activity"/>
    <property type="evidence" value="ECO:0007669"/>
    <property type="project" value="UniProtKB-KW"/>
</dbReference>
<dbReference type="AlphaFoldDB" id="A0A1W2GAZ5"/>
<dbReference type="InterPro" id="IPR024607">
    <property type="entry name" value="Sulfatase_CS"/>
</dbReference>
<accession>A0A1W2GAZ5</accession>
<keyword evidence="6" id="KW-1185">Reference proteome</keyword>
<protein>
    <submittedName>
        <fullName evidence="5">Arylsulfatase A</fullName>
    </submittedName>
</protein>
<feature type="chain" id="PRO_5012845641" evidence="3">
    <location>
        <begin position="25"/>
        <end position="532"/>
    </location>
</feature>
<dbReference type="Pfam" id="PF16347">
    <property type="entry name" value="SGSH_C"/>
    <property type="match status" value="1"/>
</dbReference>
<keyword evidence="3" id="KW-0732">Signal</keyword>
<evidence type="ECO:0000256" key="2">
    <source>
        <dbReference type="ARBA" id="ARBA00022801"/>
    </source>
</evidence>
<evidence type="ECO:0000313" key="6">
    <source>
        <dbReference type="Proteomes" id="UP000192472"/>
    </source>
</evidence>
<dbReference type="InterPro" id="IPR017850">
    <property type="entry name" value="Alkaline_phosphatase_core_sf"/>
</dbReference>
<dbReference type="EMBL" id="FWYF01000002">
    <property type="protein sequence ID" value="SMD33850.1"/>
    <property type="molecule type" value="Genomic_DNA"/>
</dbReference>
<evidence type="ECO:0000256" key="3">
    <source>
        <dbReference type="SAM" id="SignalP"/>
    </source>
</evidence>
<dbReference type="Proteomes" id="UP000192472">
    <property type="component" value="Unassembled WGS sequence"/>
</dbReference>
<proteinExistence type="inferred from homology"/>
<reference evidence="5 6" key="1">
    <citation type="submission" date="2017-04" db="EMBL/GenBank/DDBJ databases">
        <authorList>
            <person name="Afonso C.L."/>
            <person name="Miller P.J."/>
            <person name="Scott M.A."/>
            <person name="Spackman E."/>
            <person name="Goraichik I."/>
            <person name="Dimitrov K.M."/>
            <person name="Suarez D.L."/>
            <person name="Swayne D.E."/>
        </authorList>
    </citation>
    <scope>NUCLEOTIDE SEQUENCE [LARGE SCALE GENOMIC DNA]</scope>
    <source>
        <strain evidence="5 6">DSM 26133</strain>
    </source>
</reference>
<organism evidence="5 6">
    <name type="scientific">Reichenbachiella faecimaris</name>
    <dbReference type="NCBI Taxonomy" id="692418"/>
    <lineage>
        <taxon>Bacteria</taxon>
        <taxon>Pseudomonadati</taxon>
        <taxon>Bacteroidota</taxon>
        <taxon>Cytophagia</taxon>
        <taxon>Cytophagales</taxon>
        <taxon>Reichenbachiellaceae</taxon>
        <taxon>Reichenbachiella</taxon>
    </lineage>
</organism>
<dbReference type="PROSITE" id="PS00149">
    <property type="entry name" value="SULFATASE_2"/>
    <property type="match status" value="1"/>
</dbReference>
<dbReference type="STRING" id="692418.SAMN04488029_1703"/>
<evidence type="ECO:0000259" key="4">
    <source>
        <dbReference type="Pfam" id="PF16347"/>
    </source>
</evidence>
<feature type="domain" description="N-sulphoglucosamine sulphohydrolase C-terminal" evidence="4">
    <location>
        <begin position="354"/>
        <end position="507"/>
    </location>
</feature>